<dbReference type="WBParaSite" id="SSTP_0000265900.1">
    <property type="protein sequence ID" value="SSTP_0000265900.1"/>
    <property type="gene ID" value="SSTP_0000265900"/>
</dbReference>
<keyword evidence="1" id="KW-0732">Signal</keyword>
<evidence type="ECO:0000313" key="2">
    <source>
        <dbReference type="WBParaSite" id="SSTP_0000265900.1"/>
    </source>
</evidence>
<proteinExistence type="predicted"/>
<reference evidence="2" key="1">
    <citation type="submission" date="2015-08" db="UniProtKB">
        <authorList>
            <consortium name="WormBaseParasite"/>
        </authorList>
    </citation>
    <scope>IDENTIFICATION</scope>
</reference>
<feature type="signal peptide" evidence="1">
    <location>
        <begin position="1"/>
        <end position="20"/>
    </location>
</feature>
<name>A0A0K0DZJ7_STRER</name>
<dbReference type="AlphaFoldDB" id="A0A0K0DZJ7"/>
<accession>A0A0K0DZJ7</accession>
<feature type="chain" id="PRO_5005327198" evidence="1">
    <location>
        <begin position="21"/>
        <end position="92"/>
    </location>
</feature>
<sequence>MLPKIFITLITFVTIIYVTGFQLQPTNDQFLSGNLISDDLVLQDYPNVNIYNEQNPDIRKRAYVRLAGKRALVRLGKRAFVRLGKRNYLLPY</sequence>
<evidence type="ECO:0000256" key="1">
    <source>
        <dbReference type="SAM" id="SignalP"/>
    </source>
</evidence>
<organism evidence="2">
    <name type="scientific">Strongyloides stercoralis</name>
    <name type="common">Threadworm</name>
    <dbReference type="NCBI Taxonomy" id="6248"/>
    <lineage>
        <taxon>Eukaryota</taxon>
        <taxon>Metazoa</taxon>
        <taxon>Ecdysozoa</taxon>
        <taxon>Nematoda</taxon>
        <taxon>Chromadorea</taxon>
        <taxon>Rhabditida</taxon>
        <taxon>Tylenchina</taxon>
        <taxon>Panagrolaimomorpha</taxon>
        <taxon>Strongyloidoidea</taxon>
        <taxon>Strongyloididae</taxon>
        <taxon>Strongyloides</taxon>
    </lineage>
</organism>
<protein>
    <submittedName>
        <fullName evidence="2">Uncharacterized protein</fullName>
    </submittedName>
</protein>